<dbReference type="InterPro" id="IPR001330">
    <property type="entry name" value="Prenyltrans"/>
</dbReference>
<dbReference type="HOGENOM" id="CLU_028946_2_0_1"/>
<feature type="domain" description="Prenyltransferase alpha-alpha toroid" evidence="9">
    <location>
        <begin position="11"/>
        <end position="398"/>
    </location>
</feature>
<evidence type="ECO:0000256" key="2">
    <source>
        <dbReference type="ARBA" id="ARBA00010497"/>
    </source>
</evidence>
<feature type="region of interest" description="Disordered" evidence="8">
    <location>
        <begin position="267"/>
        <end position="300"/>
    </location>
</feature>
<dbReference type="GO" id="GO:0004662">
    <property type="term" value="F:CAAX-protein geranylgeranyltransferase activity"/>
    <property type="evidence" value="ECO:0007669"/>
    <property type="project" value="TreeGrafter"/>
</dbReference>
<dbReference type="EMBL" id="KN847582">
    <property type="protein sequence ID" value="KIV99171.1"/>
    <property type="molecule type" value="Genomic_DNA"/>
</dbReference>
<proteinExistence type="inferred from homology"/>
<dbReference type="GeneID" id="27317098"/>
<dbReference type="InParanoid" id="A0A0D1YEL7"/>
<dbReference type="VEuPathDB" id="FungiDB:PV09_09125"/>
<dbReference type="PANTHER" id="PTHR11774:SF4">
    <property type="entry name" value="GERANYLGERANYL TRANSFERASE TYPE-1 SUBUNIT BETA"/>
    <property type="match status" value="1"/>
</dbReference>
<accession>A0A0D1YEL7</accession>
<dbReference type="RefSeq" id="XP_016209041.1">
    <property type="nucleotide sequence ID" value="XM_016363121.1"/>
</dbReference>
<keyword evidence="5" id="KW-0479">Metal-binding</keyword>
<gene>
    <name evidence="10" type="ORF">PV09_09125</name>
</gene>
<evidence type="ECO:0000256" key="6">
    <source>
        <dbReference type="ARBA" id="ARBA00022737"/>
    </source>
</evidence>
<dbReference type="AlphaFoldDB" id="A0A0D1YEL7"/>
<dbReference type="Gene3D" id="1.50.10.20">
    <property type="match status" value="1"/>
</dbReference>
<dbReference type="GO" id="GO:0005953">
    <property type="term" value="C:CAAX-protein geranylgeranyltransferase complex"/>
    <property type="evidence" value="ECO:0007669"/>
    <property type="project" value="TreeGrafter"/>
</dbReference>
<dbReference type="Proteomes" id="UP000053259">
    <property type="component" value="Unassembled WGS sequence"/>
</dbReference>
<evidence type="ECO:0000256" key="4">
    <source>
        <dbReference type="ARBA" id="ARBA00022679"/>
    </source>
</evidence>
<keyword evidence="3" id="KW-0637">Prenyltransferase</keyword>
<dbReference type="SUPFAM" id="SSF48239">
    <property type="entry name" value="Terpenoid cyclases/Protein prenyltransferases"/>
    <property type="match status" value="1"/>
</dbReference>
<name>A0A0D1YEL7_9PEZI</name>
<keyword evidence="7" id="KW-0862">Zinc</keyword>
<dbReference type="Pfam" id="PF00432">
    <property type="entry name" value="Prenyltrans"/>
    <property type="match status" value="1"/>
</dbReference>
<evidence type="ECO:0000313" key="10">
    <source>
        <dbReference type="EMBL" id="KIV99171.1"/>
    </source>
</evidence>
<protein>
    <recommendedName>
        <fullName evidence="9">Prenyltransferase alpha-alpha toroid domain-containing protein</fullName>
    </recommendedName>
</protein>
<evidence type="ECO:0000256" key="7">
    <source>
        <dbReference type="ARBA" id="ARBA00022833"/>
    </source>
</evidence>
<reference evidence="10 11" key="1">
    <citation type="submission" date="2015-01" db="EMBL/GenBank/DDBJ databases">
        <title>The Genome Sequence of Ochroconis gallopava CBS43764.</title>
        <authorList>
            <consortium name="The Broad Institute Genomics Platform"/>
            <person name="Cuomo C."/>
            <person name="de Hoog S."/>
            <person name="Gorbushina A."/>
            <person name="Stielow B."/>
            <person name="Teixiera M."/>
            <person name="Abouelleil A."/>
            <person name="Chapman S.B."/>
            <person name="Priest M."/>
            <person name="Young S.K."/>
            <person name="Wortman J."/>
            <person name="Nusbaum C."/>
            <person name="Birren B."/>
        </authorList>
    </citation>
    <scope>NUCLEOTIDE SEQUENCE [LARGE SCALE GENOMIC DNA]</scope>
    <source>
        <strain evidence="10 11">CBS 43764</strain>
    </source>
</reference>
<evidence type="ECO:0000256" key="8">
    <source>
        <dbReference type="SAM" id="MobiDB-lite"/>
    </source>
</evidence>
<dbReference type="FunCoup" id="A0A0D1YEL7">
    <property type="interactions" value="5"/>
</dbReference>
<dbReference type="STRING" id="253628.A0A0D1YEL7"/>
<evidence type="ECO:0000313" key="11">
    <source>
        <dbReference type="Proteomes" id="UP000053259"/>
    </source>
</evidence>
<keyword evidence="4" id="KW-0808">Transferase</keyword>
<dbReference type="InterPro" id="IPR008930">
    <property type="entry name" value="Terpenoid_cyclase/PrenylTrfase"/>
</dbReference>
<comment type="similarity">
    <text evidence="2">Belongs to the protein prenyltransferase subunit beta family.</text>
</comment>
<evidence type="ECO:0000259" key="9">
    <source>
        <dbReference type="Pfam" id="PF00432"/>
    </source>
</evidence>
<organism evidence="10 11">
    <name type="scientific">Verruconis gallopava</name>
    <dbReference type="NCBI Taxonomy" id="253628"/>
    <lineage>
        <taxon>Eukaryota</taxon>
        <taxon>Fungi</taxon>
        <taxon>Dikarya</taxon>
        <taxon>Ascomycota</taxon>
        <taxon>Pezizomycotina</taxon>
        <taxon>Dothideomycetes</taxon>
        <taxon>Pleosporomycetidae</taxon>
        <taxon>Venturiales</taxon>
        <taxon>Sympoventuriaceae</taxon>
        <taxon>Verruconis</taxon>
    </lineage>
</organism>
<comment type="cofactor">
    <cofactor evidence="1">
        <name>Zn(2+)</name>
        <dbReference type="ChEBI" id="CHEBI:29105"/>
    </cofactor>
</comment>
<sequence>MSPQGPLTPQFERQKHILYWKRCLRTYLPNQYTTMDANRMMLAYFTILSLDILGSLDSTLSSDERQACIDWIYLCQHRDGGFRGSPPPAVEMEGLASSDWDVATVPATFFALSMLAMLKDDFMRVKRKECLCWLLKMQRPDGSFGEHLGEGGAIEGGMDTRFGFCAAGVRWILRGRAVGDVEGVKDVDVDALIKCIRRAQTFDGGVSEMIFHEPHGGYTYCALAALALTDGLPKEIQTPYSGDPSTRRNSGLSDVEFTTHWLVSRQTSQLNADGEEPDDDDDDDDDDADDDNDGLIDSGRDQSAVTPLIAGFNGRCNKPADTCYAFWIGGSLSLLSRLHLASLPSSRNYLLTKTQHTIGGFAKKPGDPPDIYHSALGLAALALMGEEGLKGVNPALCLSFEACSWIESLEWRRNIWAQKEN</sequence>
<evidence type="ECO:0000256" key="5">
    <source>
        <dbReference type="ARBA" id="ARBA00022723"/>
    </source>
</evidence>
<feature type="compositionally biased region" description="Acidic residues" evidence="8">
    <location>
        <begin position="273"/>
        <end position="294"/>
    </location>
</feature>
<dbReference type="GO" id="GO:0046872">
    <property type="term" value="F:metal ion binding"/>
    <property type="evidence" value="ECO:0007669"/>
    <property type="project" value="UniProtKB-KW"/>
</dbReference>
<evidence type="ECO:0000256" key="3">
    <source>
        <dbReference type="ARBA" id="ARBA00022602"/>
    </source>
</evidence>
<dbReference type="InterPro" id="IPR045089">
    <property type="entry name" value="PGGT1B-like"/>
</dbReference>
<keyword evidence="11" id="KW-1185">Reference proteome</keyword>
<dbReference type="OrthoDB" id="24893at2759"/>
<dbReference type="PANTHER" id="PTHR11774">
    <property type="entry name" value="GERANYLGERANYL TRANSFERASE TYPE BETA SUBUNIT"/>
    <property type="match status" value="1"/>
</dbReference>
<keyword evidence="6" id="KW-0677">Repeat</keyword>
<evidence type="ECO:0000256" key="1">
    <source>
        <dbReference type="ARBA" id="ARBA00001947"/>
    </source>
</evidence>